<feature type="region of interest" description="Disordered" evidence="1">
    <location>
        <begin position="128"/>
        <end position="147"/>
    </location>
</feature>
<proteinExistence type="predicted"/>
<keyword evidence="4" id="KW-1185">Reference proteome</keyword>
<gene>
    <name evidence="3" type="ORF">YM304_21790</name>
</gene>
<organism evidence="3 4">
    <name type="scientific">Ilumatobacter coccineus (strain NBRC 103263 / KCTC 29153 / YM16-304)</name>
    <dbReference type="NCBI Taxonomy" id="1313172"/>
    <lineage>
        <taxon>Bacteria</taxon>
        <taxon>Bacillati</taxon>
        <taxon>Actinomycetota</taxon>
        <taxon>Acidimicrobiia</taxon>
        <taxon>Acidimicrobiales</taxon>
        <taxon>Ilumatobacteraceae</taxon>
        <taxon>Ilumatobacter</taxon>
    </lineage>
</organism>
<evidence type="ECO:0000313" key="4">
    <source>
        <dbReference type="Proteomes" id="UP000011863"/>
    </source>
</evidence>
<protein>
    <recommendedName>
        <fullName evidence="2">Hemerythrin-like domain-containing protein</fullName>
    </recommendedName>
</protein>
<dbReference type="AlphaFoldDB" id="A0A6C7E805"/>
<dbReference type="KEGG" id="aym:YM304_21790"/>
<dbReference type="InterPro" id="IPR012312">
    <property type="entry name" value="Hemerythrin-like"/>
</dbReference>
<dbReference type="PANTHER" id="PTHR35585">
    <property type="entry name" value="HHE DOMAIN PROTEIN (AFU_ORTHOLOGUE AFUA_4G00730)"/>
    <property type="match status" value="1"/>
</dbReference>
<reference evidence="3 4" key="1">
    <citation type="journal article" date="2013" name="Int. J. Syst. Evol. Microbiol.">
        <title>Ilumatobacter nonamiense sp. nov. and Ilumatobacter coccineum sp. nov., isolated from seashore sand.</title>
        <authorList>
            <person name="Matsumoto A."/>
            <person name="Kasai H."/>
            <person name="Matsuo Y."/>
            <person name="Shizuri Y."/>
            <person name="Ichikawa N."/>
            <person name="Fujita N."/>
            <person name="Omura S."/>
            <person name="Takahashi Y."/>
        </authorList>
    </citation>
    <scope>NUCLEOTIDE SEQUENCE [LARGE SCALE GENOMIC DNA]</scope>
    <source>
        <strain evidence="4">NBRC 103263 / KCTC 29153 / YM16-304</strain>
    </source>
</reference>
<feature type="domain" description="Hemerythrin-like" evidence="2">
    <location>
        <begin position="3"/>
        <end position="121"/>
    </location>
</feature>
<dbReference type="OrthoDB" id="5523420at2"/>
<dbReference type="EMBL" id="AP012057">
    <property type="protein sequence ID" value="BAN02493.1"/>
    <property type="molecule type" value="Genomic_DNA"/>
</dbReference>
<dbReference type="Proteomes" id="UP000011863">
    <property type="component" value="Chromosome"/>
</dbReference>
<evidence type="ECO:0000313" key="3">
    <source>
        <dbReference type="EMBL" id="BAN02493.1"/>
    </source>
</evidence>
<dbReference type="PANTHER" id="PTHR35585:SF1">
    <property type="entry name" value="HHE DOMAIN PROTEIN (AFU_ORTHOLOGUE AFUA_4G00730)"/>
    <property type="match status" value="1"/>
</dbReference>
<dbReference type="RefSeq" id="WP_015441740.1">
    <property type="nucleotide sequence ID" value="NC_020520.1"/>
</dbReference>
<evidence type="ECO:0000259" key="2">
    <source>
        <dbReference type="Pfam" id="PF01814"/>
    </source>
</evidence>
<name>A0A6C7E805_ILUCY</name>
<evidence type="ECO:0000256" key="1">
    <source>
        <dbReference type="SAM" id="MobiDB-lite"/>
    </source>
</evidence>
<dbReference type="Pfam" id="PF01814">
    <property type="entry name" value="Hemerythrin"/>
    <property type="match status" value="1"/>
</dbReference>
<sequence length="147" mass="17254">MTTIFEALREDHDKQRTLIDLVVKTEGSSDGRKELFDQLKDALTAHAGAEERYFYVPLMEHDLTQEHARHSVSEHKELDDFIEQLEEYDMSGPQWIQTAKELEHRLLHHLEEEEVEVFPLAGKALSDDEKNSLAEEYRSDMERRDSQ</sequence>
<accession>A0A6C7E805</accession>
<dbReference type="Gene3D" id="1.20.120.520">
    <property type="entry name" value="nmb1532 protein domain like"/>
    <property type="match status" value="1"/>
</dbReference>